<evidence type="ECO:0000313" key="3">
    <source>
        <dbReference type="Proteomes" id="UP000315003"/>
    </source>
</evidence>
<feature type="region of interest" description="Disordered" evidence="1">
    <location>
        <begin position="50"/>
        <end position="111"/>
    </location>
</feature>
<organism evidence="2 3">
    <name type="scientific">Stieleria bergensis</name>
    <dbReference type="NCBI Taxonomy" id="2528025"/>
    <lineage>
        <taxon>Bacteria</taxon>
        <taxon>Pseudomonadati</taxon>
        <taxon>Planctomycetota</taxon>
        <taxon>Planctomycetia</taxon>
        <taxon>Pirellulales</taxon>
        <taxon>Pirellulaceae</taxon>
        <taxon>Stieleria</taxon>
    </lineage>
</organism>
<dbReference type="EMBL" id="CP036272">
    <property type="protein sequence ID" value="QDT60342.1"/>
    <property type="molecule type" value="Genomic_DNA"/>
</dbReference>
<protein>
    <submittedName>
        <fullName evidence="2">Uncharacterized protein</fullName>
    </submittedName>
</protein>
<evidence type="ECO:0000256" key="1">
    <source>
        <dbReference type="SAM" id="MobiDB-lite"/>
    </source>
</evidence>
<name>A0A517SW33_9BACT</name>
<dbReference type="Proteomes" id="UP000315003">
    <property type="component" value="Chromosome"/>
</dbReference>
<reference evidence="2 3" key="1">
    <citation type="submission" date="2019-02" db="EMBL/GenBank/DDBJ databases">
        <title>Deep-cultivation of Planctomycetes and their phenomic and genomic characterization uncovers novel biology.</title>
        <authorList>
            <person name="Wiegand S."/>
            <person name="Jogler M."/>
            <person name="Boedeker C."/>
            <person name="Pinto D."/>
            <person name="Vollmers J."/>
            <person name="Rivas-Marin E."/>
            <person name="Kohn T."/>
            <person name="Peeters S.H."/>
            <person name="Heuer A."/>
            <person name="Rast P."/>
            <person name="Oberbeckmann S."/>
            <person name="Bunk B."/>
            <person name="Jeske O."/>
            <person name="Meyerdierks A."/>
            <person name="Storesund J.E."/>
            <person name="Kallscheuer N."/>
            <person name="Luecker S."/>
            <person name="Lage O.M."/>
            <person name="Pohl T."/>
            <person name="Merkel B.J."/>
            <person name="Hornburger P."/>
            <person name="Mueller R.-W."/>
            <person name="Bruemmer F."/>
            <person name="Labrenz M."/>
            <person name="Spormann A.M."/>
            <person name="Op den Camp H."/>
            <person name="Overmann J."/>
            <person name="Amann R."/>
            <person name="Jetten M.S.M."/>
            <person name="Mascher T."/>
            <person name="Medema M.H."/>
            <person name="Devos D.P."/>
            <person name="Kaster A.-K."/>
            <person name="Ovreas L."/>
            <person name="Rohde M."/>
            <person name="Galperin M.Y."/>
            <person name="Jogler C."/>
        </authorList>
    </citation>
    <scope>NUCLEOTIDE SEQUENCE [LARGE SCALE GENOMIC DNA]</scope>
    <source>
        <strain evidence="2 3">SV_7m_r</strain>
    </source>
</reference>
<gene>
    <name evidence="2" type="ORF">SV7mr_28620</name>
</gene>
<sequence>MPFPGTIRTSDSATIDDNIAMKTDLLQVTAEPLDVIQRVESTLAELEVRTNDSQIATDPPATYLRIEPSHGPQPPAFRDAGVAKIRPRRRSKAQDDPERVQSSSENRASFPLTDHAQNIIDQLREWSLRLDAKQHQLDHREQTLNRRERLLRQMASEL</sequence>
<accession>A0A517SW33</accession>
<proteinExistence type="predicted"/>
<evidence type="ECO:0000313" key="2">
    <source>
        <dbReference type="EMBL" id="QDT60342.1"/>
    </source>
</evidence>
<dbReference type="AlphaFoldDB" id="A0A517SW33"/>
<keyword evidence="3" id="KW-1185">Reference proteome</keyword>